<keyword evidence="20" id="KW-1185">Reference proteome</keyword>
<evidence type="ECO:0000256" key="8">
    <source>
        <dbReference type="ARBA" id="ARBA00022679"/>
    </source>
</evidence>
<evidence type="ECO:0000256" key="4">
    <source>
        <dbReference type="ARBA" id="ARBA00005189"/>
    </source>
</evidence>
<evidence type="ECO:0000256" key="16">
    <source>
        <dbReference type="PIRNR" id="PIRNR018269"/>
    </source>
</evidence>
<evidence type="ECO:0000256" key="14">
    <source>
        <dbReference type="ARBA" id="ARBA00023209"/>
    </source>
</evidence>
<dbReference type="GO" id="GO:0004605">
    <property type="term" value="F:phosphatidate cytidylyltransferase activity"/>
    <property type="evidence" value="ECO:0007669"/>
    <property type="project" value="UniProtKB-UniRule"/>
</dbReference>
<sequence length="432" mass="49337">MSNKSEMTEETSHKVRKQSTKKPHKDSGSSKKESKKYNFLVRTLWTFVMISGFFITLASGHFWCIMLIVACQIATFKECIEVTSESGRAKNLPLTKTLNWYLLFTTIYYLDGKSLFTFFQDYFIQYRFLTLLAANHKFISYCLYLMGFVIFVCSLRKGFLRFQFGSLCITHMVLMLVVVQAHLIIKNVLNGIIWFLLPCGLVIVNDIFAYLCGITFGRTKLIEISPKKTLEGFLGAWFFTGLASIILTRLLTPYMYLTCPVQDIHTNFFTPLTCELNPVFIPQDFRLPPIVFEKLGISVITIKPIYFHALNLATFASLFAPFGGFFASGLKRTFQVKDFGHSIPGHGGITDRVDCQFIMGSFANLYYESFISENRITVETVLSTILMNLNEKQIIEVISTLNAVLFRKGIVDNQKYKQLAYIYSTATENLTS</sequence>
<evidence type="ECO:0000256" key="18">
    <source>
        <dbReference type="SAM" id="MobiDB-lite"/>
    </source>
</evidence>
<evidence type="ECO:0000256" key="11">
    <source>
        <dbReference type="ARBA" id="ARBA00022989"/>
    </source>
</evidence>
<dbReference type="PROSITE" id="PS01315">
    <property type="entry name" value="CDS"/>
    <property type="match status" value="1"/>
</dbReference>
<feature type="transmembrane region" description="Helical" evidence="16">
    <location>
        <begin position="138"/>
        <end position="155"/>
    </location>
</feature>
<name>A0A7H9AZR6_ZYGMR</name>
<comment type="catalytic activity">
    <reaction evidence="1 16 17">
        <text>a 1,2-diacyl-sn-glycero-3-phosphate + CTP + H(+) = a CDP-1,2-diacyl-sn-glycerol + diphosphate</text>
        <dbReference type="Rhea" id="RHEA:16229"/>
        <dbReference type="ChEBI" id="CHEBI:15378"/>
        <dbReference type="ChEBI" id="CHEBI:33019"/>
        <dbReference type="ChEBI" id="CHEBI:37563"/>
        <dbReference type="ChEBI" id="CHEBI:58332"/>
        <dbReference type="ChEBI" id="CHEBI:58608"/>
        <dbReference type="EC" id="2.7.7.41"/>
    </reaction>
</comment>
<dbReference type="GO" id="GO:0016024">
    <property type="term" value="P:CDP-diacylglycerol biosynthetic process"/>
    <property type="evidence" value="ECO:0007669"/>
    <property type="project" value="UniProtKB-UniRule"/>
</dbReference>
<evidence type="ECO:0000256" key="13">
    <source>
        <dbReference type="ARBA" id="ARBA00023136"/>
    </source>
</evidence>
<protein>
    <recommendedName>
        <fullName evidence="6 16">Phosphatidate cytidylyltransferase</fullName>
        <ecNumber evidence="6 16">2.7.7.41</ecNumber>
    </recommendedName>
</protein>
<proteinExistence type="inferred from homology"/>
<dbReference type="EC" id="2.7.7.41" evidence="6 16"/>
<keyword evidence="9 16" id="KW-0812">Transmembrane</keyword>
<dbReference type="EMBL" id="CP058606">
    <property type="protein sequence ID" value="QLG71858.1"/>
    <property type="molecule type" value="Genomic_DNA"/>
</dbReference>
<dbReference type="PANTHER" id="PTHR13773">
    <property type="entry name" value="PHOSPHATIDATE CYTIDYLYLTRANSFERASE"/>
    <property type="match status" value="1"/>
</dbReference>
<gene>
    <name evidence="19" type="ORF">HG535_0C02080</name>
</gene>
<dbReference type="Pfam" id="PF01148">
    <property type="entry name" value="CTP_transf_1"/>
    <property type="match status" value="1"/>
</dbReference>
<evidence type="ECO:0000256" key="5">
    <source>
        <dbReference type="ARBA" id="ARBA00010185"/>
    </source>
</evidence>
<feature type="transmembrane region" description="Helical" evidence="16">
    <location>
        <begin position="98"/>
        <end position="118"/>
    </location>
</feature>
<keyword evidence="15 16" id="KW-1208">Phospholipid metabolism</keyword>
<feature type="transmembrane region" description="Helical" evidence="16">
    <location>
        <begin position="305"/>
        <end position="327"/>
    </location>
</feature>
<evidence type="ECO:0000256" key="15">
    <source>
        <dbReference type="ARBA" id="ARBA00023264"/>
    </source>
</evidence>
<keyword evidence="10 16" id="KW-0548">Nucleotidyltransferase</keyword>
<evidence type="ECO:0000256" key="10">
    <source>
        <dbReference type="ARBA" id="ARBA00022695"/>
    </source>
</evidence>
<feature type="region of interest" description="Disordered" evidence="18">
    <location>
        <begin position="1"/>
        <end position="31"/>
    </location>
</feature>
<keyword evidence="8 16" id="KW-0808">Transferase</keyword>
<keyword evidence="14 16" id="KW-0594">Phospholipid biosynthesis</keyword>
<keyword evidence="12 16" id="KW-0443">Lipid metabolism</keyword>
<dbReference type="InterPro" id="IPR016720">
    <property type="entry name" value="PC_Trfase_euk"/>
</dbReference>
<evidence type="ECO:0000313" key="20">
    <source>
        <dbReference type="Proteomes" id="UP000509704"/>
    </source>
</evidence>
<comment type="similarity">
    <text evidence="5 16 17">Belongs to the CDS family.</text>
</comment>
<evidence type="ECO:0000256" key="9">
    <source>
        <dbReference type="ARBA" id="ARBA00022692"/>
    </source>
</evidence>
<feature type="transmembrane region" description="Helical" evidence="16">
    <location>
        <begin position="167"/>
        <end position="185"/>
    </location>
</feature>
<dbReference type="RefSeq" id="XP_037143586.1">
    <property type="nucleotide sequence ID" value="XM_037287691.1"/>
</dbReference>
<evidence type="ECO:0000256" key="12">
    <source>
        <dbReference type="ARBA" id="ARBA00023098"/>
    </source>
</evidence>
<comment type="subcellular location">
    <subcellularLocation>
        <location evidence="2">Membrane</location>
        <topology evidence="2">Multi-pass membrane protein</topology>
    </subcellularLocation>
</comment>
<comment type="pathway">
    <text evidence="4">Lipid metabolism.</text>
</comment>
<feature type="compositionally biased region" description="Basic residues" evidence="18">
    <location>
        <begin position="14"/>
        <end position="24"/>
    </location>
</feature>
<dbReference type="InterPro" id="IPR000374">
    <property type="entry name" value="PC_trans"/>
</dbReference>
<keyword evidence="11 16" id="KW-1133">Transmembrane helix</keyword>
<evidence type="ECO:0000256" key="1">
    <source>
        <dbReference type="ARBA" id="ARBA00001698"/>
    </source>
</evidence>
<dbReference type="OrthoDB" id="10260889at2759"/>
<evidence type="ECO:0000256" key="6">
    <source>
        <dbReference type="ARBA" id="ARBA00012487"/>
    </source>
</evidence>
<feature type="transmembrane region" description="Helical" evidence="16">
    <location>
        <begin position="233"/>
        <end position="251"/>
    </location>
</feature>
<dbReference type="GO" id="GO:0005789">
    <property type="term" value="C:endoplasmic reticulum membrane"/>
    <property type="evidence" value="ECO:0007669"/>
    <property type="project" value="TreeGrafter"/>
</dbReference>
<evidence type="ECO:0000313" key="19">
    <source>
        <dbReference type="EMBL" id="QLG71858.1"/>
    </source>
</evidence>
<dbReference type="Proteomes" id="UP000509704">
    <property type="component" value="Chromosome 3"/>
</dbReference>
<organism evidence="19 20">
    <name type="scientific">Zygotorulaspora mrakii</name>
    <name type="common">Zygosaccharomyces mrakii</name>
    <dbReference type="NCBI Taxonomy" id="42260"/>
    <lineage>
        <taxon>Eukaryota</taxon>
        <taxon>Fungi</taxon>
        <taxon>Dikarya</taxon>
        <taxon>Ascomycota</taxon>
        <taxon>Saccharomycotina</taxon>
        <taxon>Saccharomycetes</taxon>
        <taxon>Saccharomycetales</taxon>
        <taxon>Saccharomycetaceae</taxon>
        <taxon>Zygotorulaspora</taxon>
    </lineage>
</organism>
<dbReference type="GeneID" id="59235555"/>
<dbReference type="AlphaFoldDB" id="A0A7H9AZR6"/>
<dbReference type="KEGG" id="zmk:HG535_0C02080"/>
<feature type="transmembrane region" description="Helical" evidence="16">
    <location>
        <begin position="44"/>
        <end position="70"/>
    </location>
</feature>
<dbReference type="PIRSF" id="PIRSF018269">
    <property type="entry name" value="PC_trans_euk"/>
    <property type="match status" value="1"/>
</dbReference>
<accession>A0A7H9AZR6</accession>
<reference evidence="19 20" key="1">
    <citation type="submission" date="2020-07" db="EMBL/GenBank/DDBJ databases">
        <title>The yeast mating-type switching endonuclease HO is a domesticated member of an unorthodox homing genetic element family.</title>
        <authorList>
            <person name="Coughlan A.Y."/>
            <person name="Lombardi L."/>
            <person name="Braun-Galleani S."/>
            <person name="Martos A.R."/>
            <person name="Galeote V."/>
            <person name="Bigey F."/>
            <person name="Dequin S."/>
            <person name="Byrne K.P."/>
            <person name="Wolfe K.H."/>
        </authorList>
    </citation>
    <scope>NUCLEOTIDE SEQUENCE [LARGE SCALE GENOMIC DNA]</scope>
    <source>
        <strain evidence="19 20">NRRL Y-6702</strain>
    </source>
</reference>
<comment type="pathway">
    <text evidence="3 16 17">Phospholipid metabolism; CDP-diacylglycerol biosynthesis; CDP-diacylglycerol from sn-glycerol 3-phosphate: step 3/3.</text>
</comment>
<dbReference type="UniPathway" id="UPA00557">
    <property type="reaction ID" value="UER00614"/>
</dbReference>
<evidence type="ECO:0000256" key="7">
    <source>
        <dbReference type="ARBA" id="ARBA00022516"/>
    </source>
</evidence>
<keyword evidence="13 16" id="KW-0472">Membrane</keyword>
<evidence type="ECO:0000256" key="2">
    <source>
        <dbReference type="ARBA" id="ARBA00004141"/>
    </source>
</evidence>
<evidence type="ECO:0000256" key="3">
    <source>
        <dbReference type="ARBA" id="ARBA00005119"/>
    </source>
</evidence>
<keyword evidence="7 16" id="KW-0444">Lipid biosynthesis</keyword>
<feature type="compositionally biased region" description="Basic and acidic residues" evidence="18">
    <location>
        <begin position="1"/>
        <end position="13"/>
    </location>
</feature>
<dbReference type="PANTHER" id="PTHR13773:SF8">
    <property type="entry name" value="PHOSPHATIDATE CYTIDYLYLTRANSFERASE, PHOTORECEPTOR-SPECIFIC"/>
    <property type="match status" value="1"/>
</dbReference>
<evidence type="ECO:0000256" key="17">
    <source>
        <dbReference type="RuleBase" id="RU003938"/>
    </source>
</evidence>
<feature type="transmembrane region" description="Helical" evidence="16">
    <location>
        <begin position="191"/>
        <end position="212"/>
    </location>
</feature>